<dbReference type="CDD" id="cd08215">
    <property type="entry name" value="STKc_Nek"/>
    <property type="match status" value="1"/>
</dbReference>
<feature type="region of interest" description="Disordered" evidence="15">
    <location>
        <begin position="295"/>
        <end position="382"/>
    </location>
</feature>
<name>A0A1J4KRC0_9EUKA</name>
<evidence type="ECO:0000259" key="16">
    <source>
        <dbReference type="PROSITE" id="PS50011"/>
    </source>
</evidence>
<feature type="compositionally biased region" description="Low complexity" evidence="15">
    <location>
        <begin position="355"/>
        <end position="376"/>
    </location>
</feature>
<dbReference type="Gene3D" id="3.30.200.20">
    <property type="entry name" value="Phosphorylase Kinase, domain 1"/>
    <property type="match status" value="1"/>
</dbReference>
<keyword evidence="10" id="KW-0460">Magnesium</keyword>
<dbReference type="InterPro" id="IPR000719">
    <property type="entry name" value="Prot_kinase_dom"/>
</dbReference>
<dbReference type="PROSITE" id="PS00107">
    <property type="entry name" value="PROTEIN_KINASE_ATP"/>
    <property type="match status" value="1"/>
</dbReference>
<sequence length="382" mass="43174">MAQVKYIQKMSMNDFSINKVIGEGAYGRAILCTSKNDHNLVVIKEIALANLSKQEQKEAWKETKVLSLLHHPNIISYKGSFMEKNKLHIIMDYADGGDLFEQIQNAKNVQFKEDKILEWFVQICLALKHIHDRKILHRDIKCQNIFLMKNGMIKMGDFGIAKVLDHTAQLSKTAIGTPYYLSPEICQGKAYNMKSDVWSLGCVLYELCTLQHAFDAKNMNGLIMKILRSKQNPIPYSYSQNLRTLVDNLLQKVPSKRPSINQILKLDFIRAKIGKFLSATIQKIEFSHTVFHGVKGGETPANVNPDKEIPSIPEGNNIPKQPEIQNVKDPAPKEIKKDNPKELRQADVIAKPKSKLQPKPQQKIAKAPPKRAVNAPRAPPAP</sequence>
<evidence type="ECO:0000256" key="6">
    <source>
        <dbReference type="ARBA" id="ARBA00022723"/>
    </source>
</evidence>
<keyword evidence="5" id="KW-0808">Transferase</keyword>
<dbReference type="GO" id="GO:0004674">
    <property type="term" value="F:protein serine/threonine kinase activity"/>
    <property type="evidence" value="ECO:0007669"/>
    <property type="project" value="UniProtKB-KW"/>
</dbReference>
<dbReference type="GO" id="GO:0046872">
    <property type="term" value="F:metal ion binding"/>
    <property type="evidence" value="ECO:0007669"/>
    <property type="project" value="UniProtKB-KW"/>
</dbReference>
<dbReference type="PROSITE" id="PS50011">
    <property type="entry name" value="PROTEIN_KINASE_DOM"/>
    <property type="match status" value="1"/>
</dbReference>
<dbReference type="OrthoDB" id="248923at2759"/>
<keyword evidence="18" id="KW-1185">Reference proteome</keyword>
<evidence type="ECO:0000256" key="2">
    <source>
        <dbReference type="ARBA" id="ARBA00010886"/>
    </source>
</evidence>
<evidence type="ECO:0000256" key="11">
    <source>
        <dbReference type="ARBA" id="ARBA00047899"/>
    </source>
</evidence>
<dbReference type="SMART" id="SM00220">
    <property type="entry name" value="S_TKc"/>
    <property type="match status" value="1"/>
</dbReference>
<comment type="caution">
    <text evidence="17">The sequence shown here is derived from an EMBL/GenBank/DDBJ whole genome shotgun (WGS) entry which is preliminary data.</text>
</comment>
<evidence type="ECO:0000313" key="18">
    <source>
        <dbReference type="Proteomes" id="UP000179807"/>
    </source>
</evidence>
<dbReference type="PANTHER" id="PTHR44899">
    <property type="entry name" value="CAMK FAMILY PROTEIN KINASE"/>
    <property type="match status" value="1"/>
</dbReference>
<evidence type="ECO:0000256" key="5">
    <source>
        <dbReference type="ARBA" id="ARBA00022679"/>
    </source>
</evidence>
<dbReference type="InterPro" id="IPR017441">
    <property type="entry name" value="Protein_kinase_ATP_BS"/>
</dbReference>
<dbReference type="AlphaFoldDB" id="A0A1J4KRC0"/>
<dbReference type="PANTHER" id="PTHR44899:SF3">
    <property type="entry name" value="SERINE_THREONINE-PROTEIN KINASE NEK1"/>
    <property type="match status" value="1"/>
</dbReference>
<evidence type="ECO:0000256" key="13">
    <source>
        <dbReference type="PROSITE-ProRule" id="PRU10141"/>
    </source>
</evidence>
<evidence type="ECO:0000256" key="9">
    <source>
        <dbReference type="ARBA" id="ARBA00022840"/>
    </source>
</evidence>
<dbReference type="InterPro" id="IPR051131">
    <property type="entry name" value="NEK_Ser/Thr_kinase_NIMA"/>
</dbReference>
<dbReference type="EC" id="2.7.11.1" evidence="3"/>
<dbReference type="Proteomes" id="UP000179807">
    <property type="component" value="Unassembled WGS sequence"/>
</dbReference>
<dbReference type="VEuPathDB" id="TrichDB:TRFO_16022"/>
<dbReference type="GO" id="GO:0005524">
    <property type="term" value="F:ATP binding"/>
    <property type="evidence" value="ECO:0007669"/>
    <property type="project" value="UniProtKB-UniRule"/>
</dbReference>
<dbReference type="PROSITE" id="PS00108">
    <property type="entry name" value="PROTEIN_KINASE_ST"/>
    <property type="match status" value="1"/>
</dbReference>
<keyword evidence="9 13" id="KW-0067">ATP-binding</keyword>
<evidence type="ECO:0000256" key="4">
    <source>
        <dbReference type="ARBA" id="ARBA00022527"/>
    </source>
</evidence>
<evidence type="ECO:0000256" key="10">
    <source>
        <dbReference type="ARBA" id="ARBA00022842"/>
    </source>
</evidence>
<evidence type="ECO:0000256" key="12">
    <source>
        <dbReference type="ARBA" id="ARBA00048679"/>
    </source>
</evidence>
<dbReference type="InterPro" id="IPR008271">
    <property type="entry name" value="Ser/Thr_kinase_AS"/>
</dbReference>
<dbReference type="Pfam" id="PF00069">
    <property type="entry name" value="Pkinase"/>
    <property type="match status" value="1"/>
</dbReference>
<protein>
    <recommendedName>
        <fullName evidence="3">non-specific serine/threonine protein kinase</fullName>
        <ecNumber evidence="3">2.7.11.1</ecNumber>
    </recommendedName>
</protein>
<organism evidence="17 18">
    <name type="scientific">Tritrichomonas foetus</name>
    <dbReference type="NCBI Taxonomy" id="1144522"/>
    <lineage>
        <taxon>Eukaryota</taxon>
        <taxon>Metamonada</taxon>
        <taxon>Parabasalia</taxon>
        <taxon>Tritrichomonadida</taxon>
        <taxon>Tritrichomonadidae</taxon>
        <taxon>Tritrichomonas</taxon>
    </lineage>
</organism>
<feature type="domain" description="Protein kinase" evidence="16">
    <location>
        <begin position="15"/>
        <end position="269"/>
    </location>
</feature>
<dbReference type="Gene3D" id="1.10.510.10">
    <property type="entry name" value="Transferase(Phosphotransferase) domain 1"/>
    <property type="match status" value="1"/>
</dbReference>
<reference evidence="17" key="1">
    <citation type="submission" date="2016-10" db="EMBL/GenBank/DDBJ databases">
        <authorList>
            <person name="Benchimol M."/>
            <person name="Almeida L.G."/>
            <person name="Vasconcelos A.T."/>
            <person name="Perreira-Neves A."/>
            <person name="Rosa I.A."/>
            <person name="Tasca T."/>
            <person name="Bogo M.R."/>
            <person name="de Souza W."/>
        </authorList>
    </citation>
    <scope>NUCLEOTIDE SEQUENCE [LARGE SCALE GENOMIC DNA]</scope>
    <source>
        <strain evidence="17">K</strain>
    </source>
</reference>
<evidence type="ECO:0000256" key="8">
    <source>
        <dbReference type="ARBA" id="ARBA00022777"/>
    </source>
</evidence>
<feature type="binding site" evidence="13">
    <location>
        <position position="44"/>
    </location>
    <ligand>
        <name>ATP</name>
        <dbReference type="ChEBI" id="CHEBI:30616"/>
    </ligand>
</feature>
<evidence type="ECO:0000256" key="14">
    <source>
        <dbReference type="RuleBase" id="RU000304"/>
    </source>
</evidence>
<evidence type="ECO:0000313" key="17">
    <source>
        <dbReference type="EMBL" id="OHT13795.1"/>
    </source>
</evidence>
<keyword evidence="6" id="KW-0479">Metal-binding</keyword>
<keyword evidence="4 14" id="KW-0723">Serine/threonine-protein kinase</keyword>
<feature type="compositionally biased region" description="Basic and acidic residues" evidence="15">
    <location>
        <begin position="330"/>
        <end position="345"/>
    </location>
</feature>
<dbReference type="GeneID" id="94833427"/>
<evidence type="ECO:0000256" key="1">
    <source>
        <dbReference type="ARBA" id="ARBA00001946"/>
    </source>
</evidence>
<dbReference type="SUPFAM" id="SSF56112">
    <property type="entry name" value="Protein kinase-like (PK-like)"/>
    <property type="match status" value="1"/>
</dbReference>
<dbReference type="FunFam" id="3.30.200.20:FF:000097">
    <property type="entry name" value="Probable serine/threonine-protein kinase nek1"/>
    <property type="match status" value="1"/>
</dbReference>
<comment type="catalytic activity">
    <reaction evidence="11">
        <text>L-threonyl-[protein] + ATP = O-phospho-L-threonyl-[protein] + ADP + H(+)</text>
        <dbReference type="Rhea" id="RHEA:46608"/>
        <dbReference type="Rhea" id="RHEA-COMP:11060"/>
        <dbReference type="Rhea" id="RHEA-COMP:11605"/>
        <dbReference type="ChEBI" id="CHEBI:15378"/>
        <dbReference type="ChEBI" id="CHEBI:30013"/>
        <dbReference type="ChEBI" id="CHEBI:30616"/>
        <dbReference type="ChEBI" id="CHEBI:61977"/>
        <dbReference type="ChEBI" id="CHEBI:456216"/>
        <dbReference type="EC" id="2.7.11.1"/>
    </reaction>
</comment>
<dbReference type="EMBL" id="MLAK01000476">
    <property type="protein sequence ID" value="OHT13795.1"/>
    <property type="molecule type" value="Genomic_DNA"/>
</dbReference>
<comment type="cofactor">
    <cofactor evidence="1">
        <name>Mg(2+)</name>
        <dbReference type="ChEBI" id="CHEBI:18420"/>
    </cofactor>
</comment>
<dbReference type="RefSeq" id="XP_068366931.1">
    <property type="nucleotide sequence ID" value="XM_068498723.1"/>
</dbReference>
<accession>A0A1J4KRC0</accession>
<proteinExistence type="inferred from homology"/>
<keyword evidence="7 13" id="KW-0547">Nucleotide-binding</keyword>
<comment type="similarity">
    <text evidence="2">Belongs to the protein kinase superfamily. NEK Ser/Thr protein kinase family. NIMA subfamily.</text>
</comment>
<keyword evidence="8" id="KW-0418">Kinase</keyword>
<gene>
    <name evidence="17" type="ORF">TRFO_16022</name>
</gene>
<evidence type="ECO:0000256" key="3">
    <source>
        <dbReference type="ARBA" id="ARBA00012513"/>
    </source>
</evidence>
<comment type="catalytic activity">
    <reaction evidence="12">
        <text>L-seryl-[protein] + ATP = O-phospho-L-seryl-[protein] + ADP + H(+)</text>
        <dbReference type="Rhea" id="RHEA:17989"/>
        <dbReference type="Rhea" id="RHEA-COMP:9863"/>
        <dbReference type="Rhea" id="RHEA-COMP:11604"/>
        <dbReference type="ChEBI" id="CHEBI:15378"/>
        <dbReference type="ChEBI" id="CHEBI:29999"/>
        <dbReference type="ChEBI" id="CHEBI:30616"/>
        <dbReference type="ChEBI" id="CHEBI:83421"/>
        <dbReference type="ChEBI" id="CHEBI:456216"/>
        <dbReference type="EC" id="2.7.11.1"/>
    </reaction>
</comment>
<dbReference type="FunFam" id="1.10.510.10:FF:000172">
    <property type="entry name" value="serine/threonine-protein kinase Nek1 isoform X1"/>
    <property type="match status" value="1"/>
</dbReference>
<evidence type="ECO:0000256" key="15">
    <source>
        <dbReference type="SAM" id="MobiDB-lite"/>
    </source>
</evidence>
<dbReference type="InterPro" id="IPR011009">
    <property type="entry name" value="Kinase-like_dom_sf"/>
</dbReference>
<evidence type="ECO:0000256" key="7">
    <source>
        <dbReference type="ARBA" id="ARBA00022741"/>
    </source>
</evidence>